<organism evidence="2 3">
    <name type="scientific">Rhizobium tubonense</name>
    <dbReference type="NCBI Taxonomy" id="484088"/>
    <lineage>
        <taxon>Bacteria</taxon>
        <taxon>Pseudomonadati</taxon>
        <taxon>Pseudomonadota</taxon>
        <taxon>Alphaproteobacteria</taxon>
        <taxon>Hyphomicrobiales</taxon>
        <taxon>Rhizobiaceae</taxon>
        <taxon>Rhizobium/Agrobacterium group</taxon>
        <taxon>Rhizobium</taxon>
    </lineage>
</organism>
<evidence type="ECO:0000259" key="1">
    <source>
        <dbReference type="Pfam" id="PF06568"/>
    </source>
</evidence>
<dbReference type="Pfam" id="PF06568">
    <property type="entry name" value="YjiS-like"/>
    <property type="match status" value="1"/>
</dbReference>
<dbReference type="InterPro" id="IPR009506">
    <property type="entry name" value="YjiS-like"/>
</dbReference>
<protein>
    <recommendedName>
        <fullName evidence="1">YjiS-like domain-containing protein</fullName>
    </recommendedName>
</protein>
<reference evidence="2 3" key="1">
    <citation type="journal article" date="2018" name="Sci. Rep.">
        <title>Rhizobium tumorigenes sp. nov., a novel plant tumorigenic bacterium isolated from cane gall tumors on thornless blackberry.</title>
        <authorList>
            <person name="Kuzmanovi N."/>
            <person name="Smalla K."/>
            <person name="Gronow S."/>
            <person name="PuBawska J."/>
        </authorList>
    </citation>
    <scope>NUCLEOTIDE SEQUENCE [LARGE SCALE GENOMIC DNA]</scope>
    <source>
        <strain evidence="2 3">CCBAU 85046</strain>
    </source>
</reference>
<dbReference type="Proteomes" id="UP000248925">
    <property type="component" value="Unassembled WGS sequence"/>
</dbReference>
<gene>
    <name evidence="2" type="ORF">CPY51_17535</name>
</gene>
<evidence type="ECO:0000313" key="3">
    <source>
        <dbReference type="Proteomes" id="UP000248925"/>
    </source>
</evidence>
<dbReference type="OrthoDB" id="8420502at2"/>
<dbReference type="AlphaFoldDB" id="A0A2W4CFD0"/>
<keyword evidence="3" id="KW-1185">Reference proteome</keyword>
<dbReference type="RefSeq" id="WP_111161535.1">
    <property type="nucleotide sequence ID" value="NZ_PCDP01000038.1"/>
</dbReference>
<name>A0A2W4CFD0_9HYPH</name>
<comment type="caution">
    <text evidence="2">The sequence shown here is derived from an EMBL/GenBank/DDBJ whole genome shotgun (WGS) entry which is preliminary data.</text>
</comment>
<dbReference type="EMBL" id="PCDP01000038">
    <property type="protein sequence ID" value="PZM11917.1"/>
    <property type="molecule type" value="Genomic_DNA"/>
</dbReference>
<feature type="domain" description="YjiS-like" evidence="1">
    <location>
        <begin position="31"/>
        <end position="64"/>
    </location>
</feature>
<sequence length="99" mass="11088">MRTTERTMDLGLAKPSSSLMGRLALAFTKVASVWRVLRNRREVNRLTDLTDAQLLDIGLTRLELEAALTTSSFFEDPSSHLTKSARRGSRFSSFGLLRS</sequence>
<evidence type="ECO:0000313" key="2">
    <source>
        <dbReference type="EMBL" id="PZM11917.1"/>
    </source>
</evidence>
<accession>A0A2W4CFD0</accession>
<proteinExistence type="predicted"/>